<evidence type="ECO:0000256" key="1">
    <source>
        <dbReference type="ARBA" id="ARBA00004651"/>
    </source>
</evidence>
<feature type="transmembrane region" description="Helical" evidence="12">
    <location>
        <begin position="196"/>
        <end position="217"/>
    </location>
</feature>
<evidence type="ECO:0000259" key="13">
    <source>
        <dbReference type="PROSITE" id="PS50262"/>
    </source>
</evidence>
<feature type="region of interest" description="Disordered" evidence="11">
    <location>
        <begin position="501"/>
        <end position="538"/>
    </location>
</feature>
<dbReference type="GO" id="GO:0001591">
    <property type="term" value="F:dopamine neurotransmitter receptor activity, coupled via Gi/Go"/>
    <property type="evidence" value="ECO:0007669"/>
    <property type="project" value="TreeGrafter"/>
</dbReference>
<dbReference type="EMBL" id="VSWD01000002">
    <property type="protein sequence ID" value="KAK3107839.1"/>
    <property type="molecule type" value="Genomic_DNA"/>
</dbReference>
<feature type="transmembrane region" description="Helical" evidence="12">
    <location>
        <begin position="610"/>
        <end position="631"/>
    </location>
</feature>
<dbReference type="PANTHER" id="PTHR24248:SF125">
    <property type="entry name" value="DOPAMINE D2-LIKE RECEPTOR"/>
    <property type="match status" value="1"/>
</dbReference>
<dbReference type="AlphaFoldDB" id="A0AA89CB69"/>
<keyword evidence="15" id="KW-1185">Reference proteome</keyword>
<comment type="subcellular location">
    <subcellularLocation>
        <location evidence="1">Cell membrane</location>
        <topology evidence="1">Multi-pass membrane protein</topology>
    </subcellularLocation>
</comment>
<dbReference type="PROSITE" id="PS00237">
    <property type="entry name" value="G_PROTEIN_RECEP_F1_1"/>
    <property type="match status" value="1"/>
</dbReference>
<evidence type="ECO:0000256" key="10">
    <source>
        <dbReference type="RuleBase" id="RU000688"/>
    </source>
</evidence>
<evidence type="ECO:0000256" key="3">
    <source>
        <dbReference type="ARBA" id="ARBA00022692"/>
    </source>
</evidence>
<dbReference type="Proteomes" id="UP001186944">
    <property type="component" value="Unassembled WGS sequence"/>
</dbReference>
<evidence type="ECO:0000256" key="12">
    <source>
        <dbReference type="SAM" id="Phobius"/>
    </source>
</evidence>
<evidence type="ECO:0000256" key="2">
    <source>
        <dbReference type="ARBA" id="ARBA00022475"/>
    </source>
</evidence>
<evidence type="ECO:0000256" key="8">
    <source>
        <dbReference type="ARBA" id="ARBA00023170"/>
    </source>
</evidence>
<reference evidence="14" key="1">
    <citation type="submission" date="2019-08" db="EMBL/GenBank/DDBJ databases">
        <title>The improved chromosome-level genome for the pearl oyster Pinctada fucata martensii using PacBio sequencing and Hi-C.</title>
        <authorList>
            <person name="Zheng Z."/>
        </authorList>
    </citation>
    <scope>NUCLEOTIDE SEQUENCE</scope>
    <source>
        <strain evidence="14">ZZ-2019</strain>
        <tissue evidence="14">Adductor muscle</tissue>
    </source>
</reference>
<sequence length="648" mass="72622">MRKKEWISGRSPINTFRCLGHLVAMGNPNLMTSYVRYPSSIAHSQGKGAFIGQILPLKPPHVTTVSGQRNRMTEEQTLKNTFPPNVFPDSNRGNAEEDTTYSSLSEIFASWMCFENDTHVTLQDQGSRFDIVCQNGSISNITGMSNFTNGSDVNSDVLVSQYRYWVLFLAVFPLFTIFGNILVVMSVYRERSLRTVTNYFICSLAVADLMVAIVVMPPAIYLDVTQVWLLSDSLCDAWVASDVLACTASILNLTAISVDRFIAVTQPIKYSKHKNSKRVFVTLALTWVISVAIAAPIALGVNYSQWRMPGMCAFFNSDFLIYSSMGSFYLPTIIMIFLYWRIYRVLRLRAQAALRSKKAKMLRSSNMAGNIIENTQTVNADRQLKQPTVNTRITTGIDNGKISYNTTKTTNNELTLPISDDVSVTNVIDSGSSERNPDEDGSAIKTPGSDNDIDDEVDAMGELIVNPVAVRHVEIQIDGNGNGSCVTEIPTDVETRFSNVCPETKPTSGPDIPSHKCMLTSGTNNSNKKSNSHRRKQKRGVAKFNFHMRTSRKRKEKSSTRKERKATKTLAIVLGVFLVCWMPFFTINIINAICFRYDRNSAICQIDSILSYFVWLGYINSFLNPAIYTIFNPEFRKAFKKILTDCCK</sequence>
<dbReference type="Gene3D" id="1.20.1070.10">
    <property type="entry name" value="Rhodopsin 7-helix transmembrane proteins"/>
    <property type="match status" value="2"/>
</dbReference>
<dbReference type="FunFam" id="1.20.1070.10:FF:000523">
    <property type="entry name" value="5-hydroxytryptamine receptor 2B"/>
    <property type="match status" value="1"/>
</dbReference>
<evidence type="ECO:0000256" key="5">
    <source>
        <dbReference type="ARBA" id="ARBA00023040"/>
    </source>
</evidence>
<feature type="transmembrane region" description="Helical" evidence="12">
    <location>
        <begin position="279"/>
        <end position="299"/>
    </location>
</feature>
<feature type="transmembrane region" description="Helical" evidence="12">
    <location>
        <begin position="319"/>
        <end position="340"/>
    </location>
</feature>
<dbReference type="InterPro" id="IPR017452">
    <property type="entry name" value="GPCR_Rhodpsn_7TM"/>
</dbReference>
<feature type="domain" description="G-protein coupled receptors family 1 profile" evidence="13">
    <location>
        <begin position="179"/>
        <end position="628"/>
    </location>
</feature>
<evidence type="ECO:0000313" key="14">
    <source>
        <dbReference type="EMBL" id="KAK3107839.1"/>
    </source>
</evidence>
<keyword evidence="8 10" id="KW-0675">Receptor</keyword>
<gene>
    <name evidence="14" type="ORF">FSP39_023249</name>
</gene>
<comment type="similarity">
    <text evidence="10">Belongs to the G-protein coupled receptor 1 family.</text>
</comment>
<accession>A0AA89CB69</accession>
<keyword evidence="6 12" id="KW-0472">Membrane</keyword>
<dbReference type="SUPFAM" id="SSF81321">
    <property type="entry name" value="Family A G protein-coupled receptor-like"/>
    <property type="match status" value="1"/>
</dbReference>
<proteinExistence type="inferred from homology"/>
<feature type="transmembrane region" description="Helical" evidence="12">
    <location>
        <begin position="237"/>
        <end position="258"/>
    </location>
</feature>
<evidence type="ECO:0000256" key="6">
    <source>
        <dbReference type="ARBA" id="ARBA00023136"/>
    </source>
</evidence>
<dbReference type="PRINTS" id="PR00237">
    <property type="entry name" value="GPCRRHODOPSN"/>
</dbReference>
<dbReference type="SMART" id="SM01381">
    <property type="entry name" value="7TM_GPCR_Srsx"/>
    <property type="match status" value="1"/>
</dbReference>
<protein>
    <recommendedName>
        <fullName evidence="13">G-protein coupled receptors family 1 profile domain-containing protein</fullName>
    </recommendedName>
</protein>
<dbReference type="PROSITE" id="PS50262">
    <property type="entry name" value="G_PROTEIN_RECEP_F1_2"/>
    <property type="match status" value="1"/>
</dbReference>
<keyword evidence="3 10" id="KW-0812">Transmembrane</keyword>
<keyword evidence="5 10" id="KW-0297">G-protein coupled receptor</keyword>
<name>A0AA89CB69_PINIB</name>
<dbReference type="Pfam" id="PF00001">
    <property type="entry name" value="7tm_1"/>
    <property type="match status" value="1"/>
</dbReference>
<feature type="transmembrane region" description="Helical" evidence="12">
    <location>
        <begin position="164"/>
        <end position="184"/>
    </location>
</feature>
<dbReference type="PANTHER" id="PTHR24248">
    <property type="entry name" value="ADRENERGIC RECEPTOR-RELATED G-PROTEIN COUPLED RECEPTOR"/>
    <property type="match status" value="1"/>
</dbReference>
<evidence type="ECO:0000313" key="15">
    <source>
        <dbReference type="Proteomes" id="UP001186944"/>
    </source>
</evidence>
<keyword evidence="9 10" id="KW-0807">Transducer</keyword>
<keyword evidence="4 12" id="KW-1133">Transmembrane helix</keyword>
<evidence type="ECO:0000256" key="4">
    <source>
        <dbReference type="ARBA" id="ARBA00022989"/>
    </source>
</evidence>
<dbReference type="GO" id="GO:0045202">
    <property type="term" value="C:synapse"/>
    <property type="evidence" value="ECO:0007669"/>
    <property type="project" value="GOC"/>
</dbReference>
<dbReference type="GO" id="GO:0004930">
    <property type="term" value="F:G protein-coupled receptor activity"/>
    <property type="evidence" value="ECO:0007669"/>
    <property type="project" value="UniProtKB-KW"/>
</dbReference>
<feature type="transmembrane region" description="Helical" evidence="12">
    <location>
        <begin position="570"/>
        <end position="590"/>
    </location>
</feature>
<evidence type="ECO:0000256" key="7">
    <source>
        <dbReference type="ARBA" id="ARBA00023157"/>
    </source>
</evidence>
<evidence type="ECO:0000256" key="11">
    <source>
        <dbReference type="SAM" id="MobiDB-lite"/>
    </source>
</evidence>
<organism evidence="14 15">
    <name type="scientific">Pinctada imbricata</name>
    <name type="common">Atlantic pearl-oyster</name>
    <name type="synonym">Pinctada martensii</name>
    <dbReference type="NCBI Taxonomy" id="66713"/>
    <lineage>
        <taxon>Eukaryota</taxon>
        <taxon>Metazoa</taxon>
        <taxon>Spiralia</taxon>
        <taxon>Lophotrochozoa</taxon>
        <taxon>Mollusca</taxon>
        <taxon>Bivalvia</taxon>
        <taxon>Autobranchia</taxon>
        <taxon>Pteriomorphia</taxon>
        <taxon>Pterioida</taxon>
        <taxon>Pterioidea</taxon>
        <taxon>Pteriidae</taxon>
        <taxon>Pinctada</taxon>
    </lineage>
</organism>
<keyword evidence="2" id="KW-1003">Cell membrane</keyword>
<evidence type="ECO:0000256" key="9">
    <source>
        <dbReference type="ARBA" id="ARBA00023224"/>
    </source>
</evidence>
<keyword evidence="7" id="KW-1015">Disulfide bond</keyword>
<dbReference type="GO" id="GO:0005886">
    <property type="term" value="C:plasma membrane"/>
    <property type="evidence" value="ECO:0007669"/>
    <property type="project" value="UniProtKB-SubCell"/>
</dbReference>
<dbReference type="InterPro" id="IPR000276">
    <property type="entry name" value="GPCR_Rhodpsn"/>
</dbReference>
<feature type="region of interest" description="Disordered" evidence="11">
    <location>
        <begin position="428"/>
        <end position="454"/>
    </location>
</feature>
<comment type="caution">
    <text evidence="14">The sequence shown here is derived from an EMBL/GenBank/DDBJ whole genome shotgun (WGS) entry which is preliminary data.</text>
</comment>